<keyword evidence="1" id="KW-0472">Membrane</keyword>
<proteinExistence type="predicted"/>
<feature type="transmembrane region" description="Helical" evidence="1">
    <location>
        <begin position="35"/>
        <end position="52"/>
    </location>
</feature>
<accession>A0A0V0H6C7</accession>
<keyword evidence="1" id="KW-1133">Transmembrane helix</keyword>
<feature type="transmembrane region" description="Helical" evidence="1">
    <location>
        <begin position="64"/>
        <end position="83"/>
    </location>
</feature>
<organism evidence="2">
    <name type="scientific">Solanum chacoense</name>
    <name type="common">Chaco potato</name>
    <dbReference type="NCBI Taxonomy" id="4108"/>
    <lineage>
        <taxon>Eukaryota</taxon>
        <taxon>Viridiplantae</taxon>
        <taxon>Streptophyta</taxon>
        <taxon>Embryophyta</taxon>
        <taxon>Tracheophyta</taxon>
        <taxon>Spermatophyta</taxon>
        <taxon>Magnoliopsida</taxon>
        <taxon>eudicotyledons</taxon>
        <taxon>Gunneridae</taxon>
        <taxon>Pentapetalae</taxon>
        <taxon>asterids</taxon>
        <taxon>lamiids</taxon>
        <taxon>Solanales</taxon>
        <taxon>Solanaceae</taxon>
        <taxon>Solanoideae</taxon>
        <taxon>Solaneae</taxon>
        <taxon>Solanum</taxon>
    </lineage>
</organism>
<keyword evidence="1" id="KW-0812">Transmembrane</keyword>
<dbReference type="AlphaFoldDB" id="A0A0V0H6C7"/>
<dbReference type="EMBL" id="GEDG01024522">
    <property type="protein sequence ID" value="JAP15908.1"/>
    <property type="molecule type" value="Transcribed_RNA"/>
</dbReference>
<evidence type="ECO:0000313" key="2">
    <source>
        <dbReference type="EMBL" id="JAP15908.1"/>
    </source>
</evidence>
<feature type="transmembrane region" description="Helical" evidence="1">
    <location>
        <begin position="6"/>
        <end position="23"/>
    </location>
</feature>
<protein>
    <submittedName>
        <fullName evidence="2">Putative ovule protein</fullName>
    </submittedName>
</protein>
<evidence type="ECO:0000256" key="1">
    <source>
        <dbReference type="SAM" id="Phobius"/>
    </source>
</evidence>
<name>A0A0V0H6C7_SOLCH</name>
<reference evidence="2" key="1">
    <citation type="submission" date="2015-12" db="EMBL/GenBank/DDBJ databases">
        <title>Gene expression during late stages of embryo sac development: a critical building block for successful pollen-pistil interactions.</title>
        <authorList>
            <person name="Liu Y."/>
            <person name="Joly V."/>
            <person name="Sabar M."/>
            <person name="Matton D.P."/>
        </authorList>
    </citation>
    <scope>NUCLEOTIDE SEQUENCE</scope>
</reference>
<sequence>MCILIWFSILFHLNLYILLYLVLRCGRALFPGYILSLRFTLGGSYIFLASAPSSFSTLSRPRPLALSSPTGLLIVVVSLVNYLRTEE</sequence>